<evidence type="ECO:0000313" key="4">
    <source>
        <dbReference type="Proteomes" id="UP000228859"/>
    </source>
</evidence>
<accession>A0A2D3WN02</accession>
<keyword evidence="1" id="KW-0175">Coiled coil</keyword>
<dbReference type="Proteomes" id="UP000228859">
    <property type="component" value="Unassembled WGS sequence"/>
</dbReference>
<dbReference type="InterPro" id="IPR046866">
    <property type="entry name" value="FapA_N"/>
</dbReference>
<evidence type="ECO:0000259" key="2">
    <source>
        <dbReference type="Pfam" id="PF20250"/>
    </source>
</evidence>
<proteinExistence type="predicted"/>
<feature type="domain" description="Flagellar Assembly Protein A N-terminal region" evidence="2">
    <location>
        <begin position="28"/>
        <end position="125"/>
    </location>
</feature>
<feature type="coiled-coil region" evidence="1">
    <location>
        <begin position="379"/>
        <end position="409"/>
    </location>
</feature>
<dbReference type="Pfam" id="PF20250">
    <property type="entry name" value="FapA_N"/>
    <property type="match status" value="1"/>
</dbReference>
<dbReference type="AlphaFoldDB" id="A0A2D3WN02"/>
<sequence>GVFDSMMVQNLGDFFAKIRIEGNYRFVAQERYLVAQGYEPIETVNDQLILHYETKRQNMDEHGRVDYAKRGYVMSAVKDELLIEYIKPRKGESGRNCRGEFILPKEPIIKFEPTFTTGEKITVIDTPKSIEYRAGAGGYVTFEGGVYNINTEVEVTEISFKTTGSIDTQLDADVSINVKEKDSMKDAIGQGMEVTVNSINIEGNVGPNAKVTAKKATVDGQVHQSAIIRADELTINVHKGTAYGKEVHITRLEHGIVEADKVTITQATGGKIRAREIVIEVLGSHVKMAASHRIEIRKIVGGENQLIIDPMINESDANLHERSDQMAQVKSSIRDIKKELDGYEQTWVENTPAMEDLKRKLTHYKANGIKMPIAFVQKYQQYQLFREKLEALRNELKSKEDQYAWLAEKHTALQAGIFEARIINHDRWHNHNEIIFKLIDPLIDVFYIPSDNSEERVLGLHQDEDGAFSIKVMSQ</sequence>
<gene>
    <name evidence="3" type="ORF">CFH83_02550</name>
</gene>
<evidence type="ECO:0000256" key="1">
    <source>
        <dbReference type="SAM" id="Coils"/>
    </source>
</evidence>
<name>A0A2D3WN02_9BACT</name>
<reference evidence="3 4" key="1">
    <citation type="journal article" date="2017" name="Front. Microbiol.">
        <title>Comparative Genomic Analysis of the Class Epsilonproteobacteria and Proposed Reclassification to Epsilonbacteraeota (phyl. nov.).</title>
        <authorList>
            <person name="Waite D.W."/>
            <person name="Vanwonterghem I."/>
            <person name="Rinke C."/>
            <person name="Parks D.H."/>
            <person name="Zhang Y."/>
            <person name="Takai K."/>
            <person name="Sievert S.M."/>
            <person name="Simon J."/>
            <person name="Campbell B.J."/>
            <person name="Hanson T.E."/>
            <person name="Woyke T."/>
            <person name="Klotz M.G."/>
            <person name="Hugenholtz P."/>
        </authorList>
    </citation>
    <scope>NUCLEOTIDE SEQUENCE [LARGE SCALE GENOMIC DNA]</scope>
    <source>
        <strain evidence="3">UBA12443</strain>
    </source>
</reference>
<dbReference type="RefSeq" id="WP_303662838.1">
    <property type="nucleotide sequence ID" value="NZ_DLUI01000043.1"/>
</dbReference>
<comment type="caution">
    <text evidence="3">The sequence shown here is derived from an EMBL/GenBank/DDBJ whole genome shotgun (WGS) entry which is preliminary data.</text>
</comment>
<protein>
    <recommendedName>
        <fullName evidence="2">Flagellar Assembly Protein A N-terminal region domain-containing protein</fullName>
    </recommendedName>
</protein>
<evidence type="ECO:0000313" key="3">
    <source>
        <dbReference type="EMBL" id="DAB39084.1"/>
    </source>
</evidence>
<feature type="non-terminal residue" evidence="3">
    <location>
        <position position="1"/>
    </location>
</feature>
<dbReference type="EMBL" id="DLUI01000043">
    <property type="protein sequence ID" value="DAB39084.1"/>
    <property type="molecule type" value="Genomic_DNA"/>
</dbReference>
<organism evidence="3 4">
    <name type="scientific">Sulfuricurvum kujiense</name>
    <dbReference type="NCBI Taxonomy" id="148813"/>
    <lineage>
        <taxon>Bacteria</taxon>
        <taxon>Pseudomonadati</taxon>
        <taxon>Campylobacterota</taxon>
        <taxon>Epsilonproteobacteria</taxon>
        <taxon>Campylobacterales</taxon>
        <taxon>Sulfurimonadaceae</taxon>
        <taxon>Sulfuricurvum</taxon>
    </lineage>
</organism>